<dbReference type="AlphaFoldDB" id="A0A212L1H3"/>
<proteinExistence type="predicted"/>
<reference evidence="1" key="1">
    <citation type="submission" date="2016-08" db="EMBL/GenBank/DDBJ databases">
        <authorList>
            <person name="Seilhamer J.J."/>
        </authorList>
    </citation>
    <scope>NUCLEOTIDE SEQUENCE</scope>
    <source>
        <strain evidence="1">86</strain>
    </source>
</reference>
<evidence type="ECO:0000313" key="1">
    <source>
        <dbReference type="EMBL" id="SCM71395.1"/>
    </source>
</evidence>
<gene>
    <name evidence="1" type="ORF">KL86PLE_100147</name>
</gene>
<sequence length="33" mass="3669">MSGESSISADCSLLPEAFLLREDGIFIIKHIYI</sequence>
<organism evidence="1">
    <name type="scientific">uncultured Pleomorphomonas sp</name>
    <dbReference type="NCBI Taxonomy" id="442121"/>
    <lineage>
        <taxon>Bacteria</taxon>
        <taxon>Pseudomonadati</taxon>
        <taxon>Pseudomonadota</taxon>
        <taxon>Alphaproteobacteria</taxon>
        <taxon>Hyphomicrobiales</taxon>
        <taxon>Pleomorphomonadaceae</taxon>
        <taxon>Pleomorphomonas</taxon>
        <taxon>environmental samples</taxon>
    </lineage>
</organism>
<accession>A0A212L1H3</accession>
<dbReference type="EMBL" id="FMJD01000002">
    <property type="protein sequence ID" value="SCM71395.1"/>
    <property type="molecule type" value="Genomic_DNA"/>
</dbReference>
<protein>
    <submittedName>
        <fullName evidence="1">Uncharacterized protein</fullName>
    </submittedName>
</protein>
<name>A0A212L1H3_9HYPH</name>